<feature type="transmembrane region" description="Helical" evidence="7">
    <location>
        <begin position="15"/>
        <end position="33"/>
    </location>
</feature>
<evidence type="ECO:0000313" key="8">
    <source>
        <dbReference type="EMBL" id="OGH69277.1"/>
    </source>
</evidence>
<comment type="similarity">
    <text evidence="2">Belongs to the DoxX family.</text>
</comment>
<accession>A0A1F6MC84</accession>
<evidence type="ECO:0000256" key="6">
    <source>
        <dbReference type="ARBA" id="ARBA00023136"/>
    </source>
</evidence>
<keyword evidence="4 7" id="KW-0812">Transmembrane</keyword>
<keyword evidence="3" id="KW-1003">Cell membrane</keyword>
<feature type="transmembrane region" description="Helical" evidence="7">
    <location>
        <begin position="113"/>
        <end position="136"/>
    </location>
</feature>
<dbReference type="EMBL" id="MFPU01000054">
    <property type="protein sequence ID" value="OGH69277.1"/>
    <property type="molecule type" value="Genomic_DNA"/>
</dbReference>
<evidence type="ECO:0000256" key="1">
    <source>
        <dbReference type="ARBA" id="ARBA00004651"/>
    </source>
</evidence>
<dbReference type="GO" id="GO:0005886">
    <property type="term" value="C:plasma membrane"/>
    <property type="evidence" value="ECO:0007669"/>
    <property type="project" value="UniProtKB-SubCell"/>
</dbReference>
<proteinExistence type="inferred from homology"/>
<keyword evidence="5 7" id="KW-1133">Transmembrane helix</keyword>
<comment type="subcellular location">
    <subcellularLocation>
        <location evidence="1">Cell membrane</location>
        <topology evidence="1">Multi-pass membrane protein</topology>
    </subcellularLocation>
</comment>
<dbReference type="Proteomes" id="UP000177953">
    <property type="component" value="Unassembled WGS sequence"/>
</dbReference>
<evidence type="ECO:0000256" key="4">
    <source>
        <dbReference type="ARBA" id="ARBA00022692"/>
    </source>
</evidence>
<keyword evidence="6 7" id="KW-0472">Membrane</keyword>
<evidence type="ECO:0000256" key="5">
    <source>
        <dbReference type="ARBA" id="ARBA00022989"/>
    </source>
</evidence>
<evidence type="ECO:0000256" key="2">
    <source>
        <dbReference type="ARBA" id="ARBA00006679"/>
    </source>
</evidence>
<reference evidence="8 9" key="1">
    <citation type="journal article" date="2016" name="Nat. Commun.">
        <title>Thousands of microbial genomes shed light on interconnected biogeochemical processes in an aquifer system.</title>
        <authorList>
            <person name="Anantharaman K."/>
            <person name="Brown C.T."/>
            <person name="Hug L.A."/>
            <person name="Sharon I."/>
            <person name="Castelle C.J."/>
            <person name="Probst A.J."/>
            <person name="Thomas B.C."/>
            <person name="Singh A."/>
            <person name="Wilkins M.J."/>
            <person name="Karaoz U."/>
            <person name="Brodie E.L."/>
            <person name="Williams K.H."/>
            <person name="Hubbard S.S."/>
            <person name="Banfield J.F."/>
        </authorList>
    </citation>
    <scope>NUCLEOTIDE SEQUENCE [LARGE SCALE GENOMIC DNA]</scope>
</reference>
<evidence type="ECO:0008006" key="10">
    <source>
        <dbReference type="Google" id="ProtNLM"/>
    </source>
</evidence>
<organism evidence="8 9">
    <name type="scientific">Candidatus Magasanikbacteria bacterium RIFCSPHIGHO2_01_FULL_47_8</name>
    <dbReference type="NCBI Taxonomy" id="1798673"/>
    <lineage>
        <taxon>Bacteria</taxon>
        <taxon>Candidatus Magasanikiibacteriota</taxon>
    </lineage>
</organism>
<dbReference type="InterPro" id="IPR032808">
    <property type="entry name" value="DoxX"/>
</dbReference>
<dbReference type="InterPro" id="IPR051907">
    <property type="entry name" value="DoxX-like_oxidoreductase"/>
</dbReference>
<dbReference type="AlphaFoldDB" id="A0A1F6MC84"/>
<sequence>MVDFFTSLIYNYADWAPLSLRVAVGFIFLAHGLSKWKMWKMQSGGQMSSGMLSIMRLLSIVEPLGALAILAGFLTQLAAVGLGIVMLGALKFKIFVWKAPFLGMEKLGWELDLMLLGALIALVFLGPGVLSVDWFLGYV</sequence>
<protein>
    <recommendedName>
        <fullName evidence="10">DoxX family protein</fullName>
    </recommendedName>
</protein>
<dbReference type="Pfam" id="PF07681">
    <property type="entry name" value="DoxX"/>
    <property type="match status" value="1"/>
</dbReference>
<comment type="caution">
    <text evidence="8">The sequence shown here is derived from an EMBL/GenBank/DDBJ whole genome shotgun (WGS) entry which is preliminary data.</text>
</comment>
<evidence type="ECO:0000256" key="7">
    <source>
        <dbReference type="SAM" id="Phobius"/>
    </source>
</evidence>
<name>A0A1F6MC84_9BACT</name>
<evidence type="ECO:0000313" key="9">
    <source>
        <dbReference type="Proteomes" id="UP000177953"/>
    </source>
</evidence>
<gene>
    <name evidence="8" type="ORF">A2754_01040</name>
</gene>
<dbReference type="PANTHER" id="PTHR33452:SF1">
    <property type="entry name" value="INNER MEMBRANE PROTEIN YPHA-RELATED"/>
    <property type="match status" value="1"/>
</dbReference>
<evidence type="ECO:0000256" key="3">
    <source>
        <dbReference type="ARBA" id="ARBA00022475"/>
    </source>
</evidence>
<dbReference type="PANTHER" id="PTHR33452">
    <property type="entry name" value="OXIDOREDUCTASE CATD-RELATED"/>
    <property type="match status" value="1"/>
</dbReference>